<reference evidence="5" key="1">
    <citation type="journal article" date="2014" name="Proc. Natl. Acad. Sci. U.S.A.">
        <title>Extensive sampling of basidiomycete genomes demonstrates inadequacy of the white-rot/brown-rot paradigm for wood decay fungi.</title>
        <authorList>
            <person name="Riley R."/>
            <person name="Salamov A.A."/>
            <person name="Brown D.W."/>
            <person name="Nagy L.G."/>
            <person name="Floudas D."/>
            <person name="Held B.W."/>
            <person name="Levasseur A."/>
            <person name="Lombard V."/>
            <person name="Morin E."/>
            <person name="Otillar R."/>
            <person name="Lindquist E.A."/>
            <person name="Sun H."/>
            <person name="LaButti K.M."/>
            <person name="Schmutz J."/>
            <person name="Jabbour D."/>
            <person name="Luo H."/>
            <person name="Baker S.E."/>
            <person name="Pisabarro A.G."/>
            <person name="Walton J.D."/>
            <person name="Blanchette R.A."/>
            <person name="Henrissat B."/>
            <person name="Martin F."/>
            <person name="Cullen D."/>
            <person name="Hibbett D.S."/>
            <person name="Grigoriev I.V."/>
        </authorList>
    </citation>
    <scope>NUCLEOTIDE SEQUENCE [LARGE SCALE GENOMIC DNA]</scope>
    <source>
        <strain evidence="5">FD-172 SS1</strain>
    </source>
</reference>
<feature type="compositionally biased region" description="Pro residues" evidence="1">
    <location>
        <begin position="266"/>
        <end position="281"/>
    </location>
</feature>
<feature type="transmembrane region" description="Helical" evidence="2">
    <location>
        <begin position="7"/>
        <end position="35"/>
    </location>
</feature>
<dbReference type="Pfam" id="PF24535">
    <property type="entry name" value="DUF7598"/>
    <property type="match status" value="1"/>
</dbReference>
<dbReference type="HOGENOM" id="CLU_085798_0_0_1"/>
<evidence type="ECO:0000256" key="1">
    <source>
        <dbReference type="SAM" id="MobiDB-lite"/>
    </source>
</evidence>
<evidence type="ECO:0000313" key="4">
    <source>
        <dbReference type="EMBL" id="KDQ16975.1"/>
    </source>
</evidence>
<dbReference type="Proteomes" id="UP000027195">
    <property type="component" value="Unassembled WGS sequence"/>
</dbReference>
<dbReference type="InterPro" id="IPR056019">
    <property type="entry name" value="DUF7598"/>
</dbReference>
<name>A0A067MQI6_BOTB1</name>
<dbReference type="InParanoid" id="A0A067MQI6"/>
<keyword evidence="2" id="KW-0812">Transmembrane</keyword>
<dbReference type="OrthoDB" id="5327148at2759"/>
<gene>
    <name evidence="4" type="ORF">BOTBODRAFT_106418</name>
</gene>
<evidence type="ECO:0000313" key="5">
    <source>
        <dbReference type="Proteomes" id="UP000027195"/>
    </source>
</evidence>
<accession>A0A067MQI6</accession>
<keyword evidence="5" id="KW-1185">Reference proteome</keyword>
<sequence>MIASRGFVFIGLNIVRVLSIITLILVFSSTIFVMVNDANAVHNEANLPPPPANATHDDLEYDCDYIEGSTVPNQPAGVFFAMLSHLFILFQCILLTLAEVGWPESFFVTYLPVLGPDFGVGILGAIECLIGAAVLSHNVGMFALVSAFFLFAMGCLNMAVGLVFRGTSKSRRSISSWRESNEGELPRGVSGHFSIVSSAKGGSVGSKMSGGGGSMHEFGAGGGYGFGRQGEKHAGLRGFMISQPKESLPRYASNRTVSTHSTRSATPPPQPRAPSPPPSRI</sequence>
<keyword evidence="2" id="KW-1133">Transmembrane helix</keyword>
<protein>
    <recommendedName>
        <fullName evidence="3">DUF7598 domain-containing protein</fullName>
    </recommendedName>
</protein>
<dbReference type="EMBL" id="KL198025">
    <property type="protein sequence ID" value="KDQ16975.1"/>
    <property type="molecule type" value="Genomic_DNA"/>
</dbReference>
<feature type="region of interest" description="Disordered" evidence="1">
    <location>
        <begin position="240"/>
        <end position="281"/>
    </location>
</feature>
<keyword evidence="2" id="KW-0472">Membrane</keyword>
<dbReference type="AlphaFoldDB" id="A0A067MQI6"/>
<feature type="domain" description="DUF7598" evidence="3">
    <location>
        <begin position="78"/>
        <end position="137"/>
    </location>
</feature>
<proteinExistence type="predicted"/>
<feature type="transmembrane region" description="Helical" evidence="2">
    <location>
        <begin position="110"/>
        <end position="135"/>
    </location>
</feature>
<feature type="transmembrane region" description="Helical" evidence="2">
    <location>
        <begin position="141"/>
        <end position="164"/>
    </location>
</feature>
<feature type="transmembrane region" description="Helical" evidence="2">
    <location>
        <begin position="78"/>
        <end position="98"/>
    </location>
</feature>
<dbReference type="STRING" id="930990.A0A067MQI6"/>
<organism evidence="4 5">
    <name type="scientific">Botryobasidium botryosum (strain FD-172 SS1)</name>
    <dbReference type="NCBI Taxonomy" id="930990"/>
    <lineage>
        <taxon>Eukaryota</taxon>
        <taxon>Fungi</taxon>
        <taxon>Dikarya</taxon>
        <taxon>Basidiomycota</taxon>
        <taxon>Agaricomycotina</taxon>
        <taxon>Agaricomycetes</taxon>
        <taxon>Cantharellales</taxon>
        <taxon>Botryobasidiaceae</taxon>
        <taxon>Botryobasidium</taxon>
    </lineage>
</organism>
<evidence type="ECO:0000259" key="3">
    <source>
        <dbReference type="Pfam" id="PF24535"/>
    </source>
</evidence>
<evidence type="ECO:0000256" key="2">
    <source>
        <dbReference type="SAM" id="Phobius"/>
    </source>
</evidence>